<dbReference type="EMBL" id="JACHJD010000034">
    <property type="protein sequence ID" value="MBB5109658.1"/>
    <property type="molecule type" value="Genomic_DNA"/>
</dbReference>
<dbReference type="AlphaFoldDB" id="A0A7W8B6U9"/>
<accession>A0A7W8B6U9</accession>
<gene>
    <name evidence="2" type="ORF">FHS40_008788</name>
</gene>
<dbReference type="Proteomes" id="UP000549009">
    <property type="component" value="Unassembled WGS sequence"/>
</dbReference>
<keyword evidence="1" id="KW-0812">Transmembrane</keyword>
<dbReference type="RefSeq" id="WP_184926611.1">
    <property type="nucleotide sequence ID" value="NZ_BMSQ01000041.1"/>
</dbReference>
<evidence type="ECO:0000256" key="1">
    <source>
        <dbReference type="SAM" id="Phobius"/>
    </source>
</evidence>
<reference evidence="2 3" key="1">
    <citation type="submission" date="2020-08" db="EMBL/GenBank/DDBJ databases">
        <title>Genomic Encyclopedia of Type Strains, Phase III (KMG-III): the genomes of soil and plant-associated and newly described type strains.</title>
        <authorList>
            <person name="Whitman W."/>
        </authorList>
    </citation>
    <scope>NUCLEOTIDE SEQUENCE [LARGE SCALE GENOMIC DNA]</scope>
    <source>
        <strain evidence="2 3">CECT 3146</strain>
    </source>
</reference>
<proteinExistence type="predicted"/>
<protein>
    <submittedName>
        <fullName evidence="2">Uncharacterized protein</fullName>
    </submittedName>
</protein>
<keyword evidence="1" id="KW-0472">Membrane</keyword>
<name>A0A7W8B6U9_STRST</name>
<keyword evidence="1" id="KW-1133">Transmembrane helix</keyword>
<sequence>MLSYFDILVPNGWAAPAGAAFCVPYVLLFLWTIAAGVCMLRAAQNHPRRT</sequence>
<comment type="caution">
    <text evidence="2">The sequence shown here is derived from an EMBL/GenBank/DDBJ whole genome shotgun (WGS) entry which is preliminary data.</text>
</comment>
<keyword evidence="3" id="KW-1185">Reference proteome</keyword>
<feature type="transmembrane region" description="Helical" evidence="1">
    <location>
        <begin position="12"/>
        <end position="40"/>
    </location>
</feature>
<evidence type="ECO:0000313" key="3">
    <source>
        <dbReference type="Proteomes" id="UP000549009"/>
    </source>
</evidence>
<organism evidence="2 3">
    <name type="scientific">Streptomyces spectabilis</name>
    <dbReference type="NCBI Taxonomy" id="68270"/>
    <lineage>
        <taxon>Bacteria</taxon>
        <taxon>Bacillati</taxon>
        <taxon>Actinomycetota</taxon>
        <taxon>Actinomycetes</taxon>
        <taxon>Kitasatosporales</taxon>
        <taxon>Streptomycetaceae</taxon>
        <taxon>Streptomyces</taxon>
    </lineage>
</organism>
<evidence type="ECO:0000313" key="2">
    <source>
        <dbReference type="EMBL" id="MBB5109658.1"/>
    </source>
</evidence>